<feature type="transmembrane region" description="Helical" evidence="1">
    <location>
        <begin position="6"/>
        <end position="31"/>
    </location>
</feature>
<reference evidence="2 3" key="1">
    <citation type="submission" date="2016-10" db="EMBL/GenBank/DDBJ databases">
        <title>Draft genome sequences of four alkaliphilic bacteria belonging to the Anaerobacillus genus.</title>
        <authorList>
            <person name="Bassil N.M."/>
            <person name="Lloyd J.R."/>
        </authorList>
    </citation>
    <scope>NUCLEOTIDE SEQUENCE [LARGE SCALE GENOMIC DNA]</scope>
    <source>
        <strain evidence="2 3">DSM 22531</strain>
    </source>
</reference>
<dbReference type="RefSeq" id="WP_071390556.1">
    <property type="nucleotide sequence ID" value="NZ_MLQS01000024.1"/>
</dbReference>
<evidence type="ECO:0000256" key="1">
    <source>
        <dbReference type="SAM" id="Phobius"/>
    </source>
</evidence>
<dbReference type="OrthoDB" id="9905324at2"/>
<feature type="transmembrane region" description="Helical" evidence="1">
    <location>
        <begin position="43"/>
        <end position="64"/>
    </location>
</feature>
<name>A0A1S2M2N9_9BACI</name>
<keyword evidence="1" id="KW-1133">Transmembrane helix</keyword>
<gene>
    <name evidence="2" type="ORF">BKP45_15250</name>
</gene>
<dbReference type="Proteomes" id="UP000180057">
    <property type="component" value="Unassembled WGS sequence"/>
</dbReference>
<keyword evidence="1" id="KW-0472">Membrane</keyword>
<proteinExistence type="predicted"/>
<evidence type="ECO:0000313" key="3">
    <source>
        <dbReference type="Proteomes" id="UP000180057"/>
    </source>
</evidence>
<protein>
    <submittedName>
        <fullName evidence="2">Uncharacterized protein</fullName>
    </submittedName>
</protein>
<accession>A0A1S2M2N9</accession>
<keyword evidence="3" id="KW-1185">Reference proteome</keyword>
<sequence>MQTLIVISAMFLMPIFSFVFLRSLFLVIKFIKEENEQKRDNAIITTCFFFALIMWTFSSSILMIGNW</sequence>
<dbReference type="AlphaFoldDB" id="A0A1S2M2N9"/>
<organism evidence="2 3">
    <name type="scientific">Anaerobacillus alkalidiazotrophicus</name>
    <dbReference type="NCBI Taxonomy" id="472963"/>
    <lineage>
        <taxon>Bacteria</taxon>
        <taxon>Bacillati</taxon>
        <taxon>Bacillota</taxon>
        <taxon>Bacilli</taxon>
        <taxon>Bacillales</taxon>
        <taxon>Bacillaceae</taxon>
        <taxon>Anaerobacillus</taxon>
    </lineage>
</organism>
<evidence type="ECO:0000313" key="2">
    <source>
        <dbReference type="EMBL" id="OIJ18884.1"/>
    </source>
</evidence>
<dbReference type="EMBL" id="MLQS01000024">
    <property type="protein sequence ID" value="OIJ18884.1"/>
    <property type="molecule type" value="Genomic_DNA"/>
</dbReference>
<keyword evidence="1" id="KW-0812">Transmembrane</keyword>
<comment type="caution">
    <text evidence="2">The sequence shown here is derived from an EMBL/GenBank/DDBJ whole genome shotgun (WGS) entry which is preliminary data.</text>
</comment>